<comment type="caution">
    <text evidence="11">The sequence shown here is derived from an EMBL/GenBank/DDBJ whole genome shotgun (WGS) entry which is preliminary data.</text>
</comment>
<evidence type="ECO:0008006" key="13">
    <source>
        <dbReference type="Google" id="ProtNLM"/>
    </source>
</evidence>
<evidence type="ECO:0000313" key="12">
    <source>
        <dbReference type="Proteomes" id="UP001605036"/>
    </source>
</evidence>
<keyword evidence="12" id="KW-1185">Reference proteome</keyword>
<organism evidence="11 12">
    <name type="scientific">Riccia fluitans</name>
    <dbReference type="NCBI Taxonomy" id="41844"/>
    <lineage>
        <taxon>Eukaryota</taxon>
        <taxon>Viridiplantae</taxon>
        <taxon>Streptophyta</taxon>
        <taxon>Embryophyta</taxon>
        <taxon>Marchantiophyta</taxon>
        <taxon>Marchantiopsida</taxon>
        <taxon>Marchantiidae</taxon>
        <taxon>Marchantiales</taxon>
        <taxon>Ricciaceae</taxon>
        <taxon>Riccia</taxon>
    </lineage>
</organism>
<evidence type="ECO:0000256" key="5">
    <source>
        <dbReference type="ARBA" id="ARBA00022692"/>
    </source>
</evidence>
<keyword evidence="6" id="KW-0256">Endoplasmic reticulum</keyword>
<dbReference type="Pfam" id="PF10215">
    <property type="entry name" value="Ost4"/>
    <property type="match status" value="1"/>
</dbReference>
<sequence length="74" mass="7756">MNQGCVVAQTAPSEAVEPGSGVIGVSIWVAPSPAKMIDDQDLGFLANFLGICIFVLVVAYHYVVADPKFDTQGS</sequence>
<proteinExistence type="inferred from homology"/>
<evidence type="ECO:0000256" key="8">
    <source>
        <dbReference type="ARBA" id="ARBA00022989"/>
    </source>
</evidence>
<comment type="subcellular location">
    <subcellularLocation>
        <location evidence="2">Endoplasmic reticulum membrane</location>
        <topology evidence="2">Single-pass type III membrane protein</topology>
    </subcellularLocation>
</comment>
<dbReference type="InterPro" id="IPR018943">
    <property type="entry name" value="Oligosaccaryltransferase"/>
</dbReference>
<dbReference type="AlphaFoldDB" id="A0ABD1XIK9"/>
<evidence type="ECO:0000256" key="4">
    <source>
        <dbReference type="ARBA" id="ARBA00011157"/>
    </source>
</evidence>
<evidence type="ECO:0000256" key="1">
    <source>
        <dbReference type="ARBA" id="ARBA00002791"/>
    </source>
</evidence>
<dbReference type="EMBL" id="JBHFFA010000008">
    <property type="protein sequence ID" value="KAL2608779.1"/>
    <property type="molecule type" value="Genomic_DNA"/>
</dbReference>
<evidence type="ECO:0000256" key="10">
    <source>
        <dbReference type="SAM" id="Phobius"/>
    </source>
</evidence>
<dbReference type="PANTHER" id="PTHR28677">
    <property type="entry name" value="DOLICHYL-DIPHOSPHOOLIGOSACCHARIDE--PROTEIN GLYCOSYLTRANSFERASE SUBUNIT 4A-RELATED"/>
    <property type="match status" value="1"/>
</dbReference>
<feature type="transmembrane region" description="Helical" evidence="10">
    <location>
        <begin position="42"/>
        <end position="63"/>
    </location>
</feature>
<dbReference type="GO" id="GO:0005789">
    <property type="term" value="C:endoplasmic reticulum membrane"/>
    <property type="evidence" value="ECO:0007669"/>
    <property type="project" value="UniProtKB-SubCell"/>
</dbReference>
<dbReference type="SUPFAM" id="SSF103464">
    <property type="entry name" value="Oligosaccharyltransferase subunit ost4p"/>
    <property type="match status" value="1"/>
</dbReference>
<evidence type="ECO:0000256" key="3">
    <source>
        <dbReference type="ARBA" id="ARBA00007685"/>
    </source>
</evidence>
<comment type="subunit">
    <text evidence="4">Component of the oligosaccharyltransferase (OST) complex.</text>
</comment>
<dbReference type="Proteomes" id="UP001605036">
    <property type="component" value="Unassembled WGS sequence"/>
</dbReference>
<keyword evidence="9 10" id="KW-0472">Membrane</keyword>
<keyword evidence="7" id="KW-0735">Signal-anchor</keyword>
<keyword evidence="5 10" id="KW-0812">Transmembrane</keyword>
<evidence type="ECO:0000256" key="2">
    <source>
        <dbReference type="ARBA" id="ARBA00004643"/>
    </source>
</evidence>
<evidence type="ECO:0000313" key="11">
    <source>
        <dbReference type="EMBL" id="KAL2608779.1"/>
    </source>
</evidence>
<comment type="function">
    <text evidence="1">Subunit of the oligosaccharyl transferase (OST) complex that catalyzes the initial transfer of a defined glycan (Glc(3)Man(9)GlcNAc(2) in eukaryotes) from the lipid carrier dolichol-pyrophosphate to an asparagine residue within an Asn-X-Ser/Thr consensus motif in nascent polypeptide chains, the first step in protein N-glycosylation. N-glycosylation occurs cotranslationally and the complex associates with the Sec61 complex at the channel-forming translocon complex that mediates protein translocation across the endoplasmic reticulum (ER). All subunits are required for a maximal enzyme activity.</text>
</comment>
<comment type="similarity">
    <text evidence="3">Belongs to the OST4 family.</text>
</comment>
<name>A0ABD1XIK9_9MARC</name>
<reference evidence="11 12" key="1">
    <citation type="submission" date="2024-09" db="EMBL/GenBank/DDBJ databases">
        <title>Chromosome-scale assembly of Riccia fluitans.</title>
        <authorList>
            <person name="Paukszto L."/>
            <person name="Sawicki J."/>
            <person name="Karawczyk K."/>
            <person name="Piernik-Szablinska J."/>
            <person name="Szczecinska M."/>
            <person name="Mazdziarz M."/>
        </authorList>
    </citation>
    <scope>NUCLEOTIDE SEQUENCE [LARGE SCALE GENOMIC DNA]</scope>
    <source>
        <strain evidence="11">Rf_01</strain>
        <tissue evidence="11">Aerial parts of the thallus</tissue>
    </source>
</reference>
<evidence type="ECO:0000256" key="6">
    <source>
        <dbReference type="ARBA" id="ARBA00022824"/>
    </source>
</evidence>
<keyword evidence="8 10" id="KW-1133">Transmembrane helix</keyword>
<evidence type="ECO:0000256" key="7">
    <source>
        <dbReference type="ARBA" id="ARBA00022968"/>
    </source>
</evidence>
<protein>
    <recommendedName>
        <fullName evidence="13">Dolichyl-diphosphooligosaccharide--protein glycosyltransferase subunit 4A</fullName>
    </recommendedName>
</protein>
<accession>A0ABD1XIK9</accession>
<evidence type="ECO:0000256" key="9">
    <source>
        <dbReference type="ARBA" id="ARBA00023136"/>
    </source>
</evidence>
<dbReference type="InterPro" id="IPR044165">
    <property type="entry name" value="OST4_plant"/>
</dbReference>
<dbReference type="InterPro" id="IPR036330">
    <property type="entry name" value="Ost4p_sf"/>
</dbReference>
<gene>
    <name evidence="11" type="ORF">R1flu_027352</name>
</gene>
<dbReference type="PANTHER" id="PTHR28677:SF4">
    <property type="entry name" value="DOLICHYL-DIPHOSPHOOLIGOSACCHARIDE--PROTEIN GLYCOSYLTRANSFERASE SUBUNIT 4B-RELATED"/>
    <property type="match status" value="1"/>
</dbReference>